<dbReference type="Proteomes" id="UP000433359">
    <property type="component" value="Unassembled WGS sequence"/>
</dbReference>
<comment type="caution">
    <text evidence="2">The sequence shown here is derived from an EMBL/GenBank/DDBJ whole genome shotgun (WGS) entry which is preliminary data.</text>
</comment>
<feature type="compositionally biased region" description="Acidic residues" evidence="1">
    <location>
        <begin position="44"/>
        <end position="59"/>
    </location>
</feature>
<proteinExistence type="predicted"/>
<evidence type="ECO:0000313" key="2">
    <source>
        <dbReference type="EMBL" id="MSU80834.1"/>
    </source>
</evidence>
<organism evidence="2 3">
    <name type="scientific">Anaerobutyricum soehngenii</name>
    <dbReference type="NCBI Taxonomy" id="105843"/>
    <lineage>
        <taxon>Bacteria</taxon>
        <taxon>Bacillati</taxon>
        <taxon>Bacillota</taxon>
        <taxon>Clostridia</taxon>
        <taxon>Lachnospirales</taxon>
        <taxon>Lachnospiraceae</taxon>
        <taxon>Anaerobutyricum</taxon>
    </lineage>
</organism>
<dbReference type="EMBL" id="VULP01000001">
    <property type="protein sequence ID" value="MSU80834.1"/>
    <property type="molecule type" value="Genomic_DNA"/>
</dbReference>
<dbReference type="AlphaFoldDB" id="A0A6N7YBE0"/>
<gene>
    <name evidence="2" type="ORF">FYJ25_00265</name>
</gene>
<dbReference type="RefSeq" id="WP_154580232.1">
    <property type="nucleotide sequence ID" value="NZ_VULP01000001.1"/>
</dbReference>
<evidence type="ECO:0000313" key="3">
    <source>
        <dbReference type="Proteomes" id="UP000433359"/>
    </source>
</evidence>
<name>A0A6N7YBE0_9FIRM</name>
<evidence type="ECO:0000256" key="1">
    <source>
        <dbReference type="SAM" id="MobiDB-lite"/>
    </source>
</evidence>
<feature type="compositionally biased region" description="Basic and acidic residues" evidence="1">
    <location>
        <begin position="22"/>
        <end position="36"/>
    </location>
</feature>
<reference evidence="2 3" key="1">
    <citation type="submission" date="2019-08" db="EMBL/GenBank/DDBJ databases">
        <title>In-depth cultivation of the pig gut microbiome towards novel bacterial diversity and tailored functional studies.</title>
        <authorList>
            <person name="Wylensek D."/>
            <person name="Hitch T.C.A."/>
            <person name="Clavel T."/>
        </authorList>
    </citation>
    <scope>NUCLEOTIDE SEQUENCE [LARGE SCALE GENOMIC DNA]</scope>
    <source>
        <strain evidence="2 3">BSM-383-APC-4H</strain>
    </source>
</reference>
<feature type="region of interest" description="Disordered" evidence="1">
    <location>
        <begin position="22"/>
        <end position="88"/>
    </location>
</feature>
<sequence>MSSVNNTNGTVDFWAELKKKKEEEARQKEQEARELEMQSAMQQDEIDNLPEPEPDDDFIASEVVQEPTGDDEKEIISDGNTEESEDEIGEEELIRLVKISARINEKVDEVMKDMAKEFDVPFSQVVRLAIDGHLEKYLGTVRYIDGDQGEYMKRATALIANELQGIKTALNKLGVNVNQLAKWNNIDRRISLLEKQLQTANPSEQRYINMRLQELHRAQAACNWSYFTLFSVEKYMEQLDNASERIGKELWHTQE</sequence>
<accession>A0A6N7YBE0</accession>
<protein>
    <submittedName>
        <fullName evidence="2">Uncharacterized protein</fullName>
    </submittedName>
</protein>